<dbReference type="Proteomes" id="UP001172457">
    <property type="component" value="Chromosome 4"/>
</dbReference>
<dbReference type="InterPro" id="IPR026961">
    <property type="entry name" value="PGG_dom"/>
</dbReference>
<protein>
    <recommendedName>
        <fullName evidence="3">PGG domain-containing protein</fullName>
    </recommendedName>
</protein>
<evidence type="ECO:0000313" key="5">
    <source>
        <dbReference type="Proteomes" id="UP001172457"/>
    </source>
</evidence>
<keyword evidence="5" id="KW-1185">Reference proteome</keyword>
<evidence type="ECO:0000256" key="2">
    <source>
        <dbReference type="SAM" id="Phobius"/>
    </source>
</evidence>
<feature type="transmembrane region" description="Helical" evidence="2">
    <location>
        <begin position="327"/>
        <end position="350"/>
    </location>
</feature>
<dbReference type="PANTHER" id="PTHR24177">
    <property type="entry name" value="CASKIN"/>
    <property type="match status" value="1"/>
</dbReference>
<keyword evidence="2" id="KW-1133">Transmembrane helix</keyword>
<feature type="domain" description="PGG" evidence="3">
    <location>
        <begin position="206"/>
        <end position="318"/>
    </location>
</feature>
<dbReference type="AlphaFoldDB" id="A0AA38TGL2"/>
<keyword evidence="2" id="KW-0472">Membrane</keyword>
<proteinExistence type="predicted"/>
<evidence type="ECO:0000256" key="1">
    <source>
        <dbReference type="SAM" id="MobiDB-lite"/>
    </source>
</evidence>
<feature type="transmembrane region" description="Helical" evidence="2">
    <location>
        <begin position="294"/>
        <end position="320"/>
    </location>
</feature>
<comment type="caution">
    <text evidence="4">The sequence shown here is derived from an EMBL/GenBank/DDBJ whole genome shotgun (WGS) entry which is preliminary data.</text>
</comment>
<feature type="transmembrane region" description="Helical" evidence="2">
    <location>
        <begin position="217"/>
        <end position="238"/>
    </location>
</feature>
<dbReference type="PANTHER" id="PTHR24177:SF475">
    <property type="entry name" value="ANKYRIN REPEAT-CONTAINING DOMAIN, PGG DOMAIN PROTEIN-RELATED"/>
    <property type="match status" value="1"/>
</dbReference>
<feature type="compositionally biased region" description="Pro residues" evidence="1">
    <location>
        <begin position="392"/>
        <end position="421"/>
    </location>
</feature>
<name>A0AA38TGL2_9ASTR</name>
<evidence type="ECO:0000313" key="4">
    <source>
        <dbReference type="EMBL" id="KAJ9551052.1"/>
    </source>
</evidence>
<accession>A0AA38TGL2</accession>
<reference evidence="4" key="1">
    <citation type="submission" date="2023-03" db="EMBL/GenBank/DDBJ databases">
        <title>Chromosome-scale reference genome and RAD-based genetic map of yellow starthistle (Centaurea solstitialis) reveal putative structural variation and QTLs associated with invader traits.</title>
        <authorList>
            <person name="Reatini B."/>
            <person name="Cang F.A."/>
            <person name="Jiang Q."/>
            <person name="Mckibben M.T.W."/>
            <person name="Barker M.S."/>
            <person name="Rieseberg L.H."/>
            <person name="Dlugosch K.M."/>
        </authorList>
    </citation>
    <scope>NUCLEOTIDE SEQUENCE</scope>
    <source>
        <strain evidence="4">CAN-66</strain>
        <tissue evidence="4">Leaf</tissue>
    </source>
</reference>
<dbReference type="Pfam" id="PF13962">
    <property type="entry name" value="PGG"/>
    <property type="match status" value="1"/>
</dbReference>
<feature type="region of interest" description="Disordered" evidence="1">
    <location>
        <begin position="390"/>
        <end position="441"/>
    </location>
</feature>
<feature type="transmembrane region" description="Helical" evidence="2">
    <location>
        <begin position="250"/>
        <end position="274"/>
    </location>
</feature>
<sequence length="587" mass="64423">MTKQTIFHRNQHSKDQEQVVAERLVPRINHIKKKKEAFGHARKVLQSTCGQIDNLIHTRHLFYEHTILEAAIYNAGAVFSVIFQRSRESHKSKNKDGYDSFQLAVIYRSEKIYNYLSVMGEEKNCYRTIKDSFENNMLHLAARLAPSHVLKRRTGAALQLQRELQWFEELKKFMHPSAITKQNMYGETPPEVFTREHENLVKEGETWMKTTAESCSITAALITTIVFAAAITVPGGNNQETGIPMFRKDIAFTIFAISDALSLFTSTSSLMVFLSILTTRFAEKDFLVSLPRRLIIGLCTLLLSITAMMVAFGATLYLLFSREKQWMVGPICGFSCLPILFFVTLQLPLIVDLYRSTYVPIFQKFSNSHFHFPFSLSIVIPFSLPGHRRHPSPPPPLAVRAPPPSRTSRPTPAPPPPPHHLPPPRHHHPDAPPPFTVTSLPHFATRNPDVATICSRGRRQPSPSDAEATVVAPRHRALFEAIAPPPCSPPRVARATAPPLREAIVVVVEATATTVVAIAVATTATAVVYEATAPTAVAAEATVTTATAAAAVEATAPTAPTAVAVEATAAAAVAVEATATTTTAAKD</sequence>
<evidence type="ECO:0000259" key="3">
    <source>
        <dbReference type="Pfam" id="PF13962"/>
    </source>
</evidence>
<gene>
    <name evidence="4" type="ORF">OSB04_015097</name>
</gene>
<dbReference type="EMBL" id="JARYMX010000004">
    <property type="protein sequence ID" value="KAJ9551052.1"/>
    <property type="molecule type" value="Genomic_DNA"/>
</dbReference>
<keyword evidence="2" id="KW-0812">Transmembrane</keyword>
<dbReference type="GO" id="GO:0016020">
    <property type="term" value="C:membrane"/>
    <property type="evidence" value="ECO:0007669"/>
    <property type="project" value="TreeGrafter"/>
</dbReference>
<organism evidence="4 5">
    <name type="scientific">Centaurea solstitialis</name>
    <name type="common">yellow star-thistle</name>
    <dbReference type="NCBI Taxonomy" id="347529"/>
    <lineage>
        <taxon>Eukaryota</taxon>
        <taxon>Viridiplantae</taxon>
        <taxon>Streptophyta</taxon>
        <taxon>Embryophyta</taxon>
        <taxon>Tracheophyta</taxon>
        <taxon>Spermatophyta</taxon>
        <taxon>Magnoliopsida</taxon>
        <taxon>eudicotyledons</taxon>
        <taxon>Gunneridae</taxon>
        <taxon>Pentapetalae</taxon>
        <taxon>asterids</taxon>
        <taxon>campanulids</taxon>
        <taxon>Asterales</taxon>
        <taxon>Asteraceae</taxon>
        <taxon>Carduoideae</taxon>
        <taxon>Cardueae</taxon>
        <taxon>Centaureinae</taxon>
        <taxon>Centaurea</taxon>
    </lineage>
</organism>